<organism evidence="1 2">
    <name type="scientific">Segatella cerevisiae</name>
    <dbReference type="NCBI Taxonomy" id="2053716"/>
    <lineage>
        <taxon>Bacteria</taxon>
        <taxon>Pseudomonadati</taxon>
        <taxon>Bacteroidota</taxon>
        <taxon>Bacteroidia</taxon>
        <taxon>Bacteroidales</taxon>
        <taxon>Prevotellaceae</taxon>
        <taxon>Segatella</taxon>
    </lineage>
</organism>
<proteinExistence type="predicted"/>
<protein>
    <submittedName>
        <fullName evidence="1">Uncharacterized protein</fullName>
    </submittedName>
</protein>
<evidence type="ECO:0000313" key="1">
    <source>
        <dbReference type="EMBL" id="MCO6025955.1"/>
    </source>
</evidence>
<name>A0ABT1BZ29_9BACT</name>
<dbReference type="EMBL" id="JAMXLY010000033">
    <property type="protein sequence ID" value="MCO6025955.1"/>
    <property type="molecule type" value="Genomic_DNA"/>
</dbReference>
<comment type="caution">
    <text evidence="1">The sequence shown here is derived from an EMBL/GenBank/DDBJ whole genome shotgun (WGS) entry which is preliminary data.</text>
</comment>
<reference evidence="1 2" key="1">
    <citation type="submission" date="2022-06" db="EMBL/GenBank/DDBJ databases">
        <title>A taxonomic note on the genus Prevotella: Description of four novel genera and emended description of the genera Hallella and Xylanibacter.</title>
        <authorList>
            <person name="Hitch T.C.A."/>
        </authorList>
    </citation>
    <scope>NUCLEOTIDE SEQUENCE [LARGE SCALE GENOMIC DNA]</scope>
    <source>
        <strain evidence="1 2">DSM 100619</strain>
    </source>
</reference>
<sequence length="76" mass="9179">MSERTYDELVQLHQSSKITWLQLVEQSEDKDDFIQWCKDHNVKPDDNYAELYLEQTEEEMSFSQGNWDSYEKLQGQ</sequence>
<keyword evidence="2" id="KW-1185">Reference proteome</keyword>
<evidence type="ECO:0000313" key="2">
    <source>
        <dbReference type="Proteomes" id="UP001204015"/>
    </source>
</evidence>
<dbReference type="RefSeq" id="WP_252761313.1">
    <property type="nucleotide sequence ID" value="NZ_JAMXLY010000033.1"/>
</dbReference>
<dbReference type="Proteomes" id="UP001204015">
    <property type="component" value="Unassembled WGS sequence"/>
</dbReference>
<accession>A0ABT1BZ29</accession>
<gene>
    <name evidence="1" type="ORF">NG821_08915</name>
</gene>